<dbReference type="SUPFAM" id="SSF89447">
    <property type="entry name" value="AbrB/MazE/MraZ-like"/>
    <property type="match status" value="1"/>
</dbReference>
<dbReference type="GO" id="GO:0003677">
    <property type="term" value="F:DNA binding"/>
    <property type="evidence" value="ECO:0007669"/>
    <property type="project" value="UniProtKB-UniRule"/>
</dbReference>
<evidence type="ECO:0000256" key="1">
    <source>
        <dbReference type="PROSITE-ProRule" id="PRU01076"/>
    </source>
</evidence>
<sequence length="91" mass="10733">MSTKLLRPTERGQITIPKEARDKLKITPDSRFKVSVEGDKIIYQLVSPFDMIVKEFQKEAEARGYTKEELENELEKVRKKLFTEIYHESDD</sequence>
<keyword evidence="1 3" id="KW-0238">DNA-binding</keyword>
<accession>A0A7C1GRS9</accession>
<dbReference type="InterPro" id="IPR037914">
    <property type="entry name" value="SpoVT-AbrB_sf"/>
</dbReference>
<dbReference type="NCBIfam" id="TIGR01439">
    <property type="entry name" value="lp_hng_hel_AbrB"/>
    <property type="match status" value="1"/>
</dbReference>
<evidence type="ECO:0000259" key="2">
    <source>
        <dbReference type="PROSITE" id="PS51740"/>
    </source>
</evidence>
<dbReference type="EMBL" id="DSBT01000401">
    <property type="protein sequence ID" value="HDP79062.1"/>
    <property type="molecule type" value="Genomic_DNA"/>
</dbReference>
<dbReference type="SMART" id="SM00966">
    <property type="entry name" value="SpoVT_AbrB"/>
    <property type="match status" value="1"/>
</dbReference>
<dbReference type="Gene3D" id="2.10.260.10">
    <property type="match status" value="1"/>
</dbReference>
<evidence type="ECO:0000313" key="3">
    <source>
        <dbReference type="EMBL" id="HDP79062.1"/>
    </source>
</evidence>
<name>A0A7C1GRS9_9BACT</name>
<gene>
    <name evidence="3" type="ORF">ENN47_12990</name>
</gene>
<proteinExistence type="predicted"/>
<dbReference type="PROSITE" id="PS51740">
    <property type="entry name" value="SPOVT_ABRB"/>
    <property type="match status" value="1"/>
</dbReference>
<protein>
    <submittedName>
        <fullName evidence="3">AbrB/MazE/SpoVT family DNA-binding domain-containing protein</fullName>
    </submittedName>
</protein>
<feature type="domain" description="SpoVT-AbrB" evidence="2">
    <location>
        <begin position="3"/>
        <end position="48"/>
    </location>
</feature>
<dbReference type="Proteomes" id="UP000886198">
    <property type="component" value="Unassembled WGS sequence"/>
</dbReference>
<reference evidence="3" key="1">
    <citation type="journal article" date="2020" name="mSystems">
        <title>Genome- and Community-Level Interaction Insights into Carbon Utilization and Element Cycling Functions of Hydrothermarchaeota in Hydrothermal Sediment.</title>
        <authorList>
            <person name="Zhou Z."/>
            <person name="Liu Y."/>
            <person name="Xu W."/>
            <person name="Pan J."/>
            <person name="Luo Z.H."/>
            <person name="Li M."/>
        </authorList>
    </citation>
    <scope>NUCLEOTIDE SEQUENCE [LARGE SCALE GENOMIC DNA]</scope>
    <source>
        <strain evidence="3">SpSt-1179</strain>
    </source>
</reference>
<dbReference type="InterPro" id="IPR007159">
    <property type="entry name" value="SpoVT-AbrB_dom"/>
</dbReference>
<organism evidence="3">
    <name type="scientific">Mesotoga infera</name>
    <dbReference type="NCBI Taxonomy" id="1236046"/>
    <lineage>
        <taxon>Bacteria</taxon>
        <taxon>Thermotogati</taxon>
        <taxon>Thermotogota</taxon>
        <taxon>Thermotogae</taxon>
        <taxon>Kosmotogales</taxon>
        <taxon>Kosmotogaceae</taxon>
        <taxon>Mesotoga</taxon>
    </lineage>
</organism>
<comment type="caution">
    <text evidence="3">The sequence shown here is derived from an EMBL/GenBank/DDBJ whole genome shotgun (WGS) entry which is preliminary data.</text>
</comment>
<dbReference type="Pfam" id="PF04014">
    <property type="entry name" value="MazE_antitoxin"/>
    <property type="match status" value="1"/>
</dbReference>
<dbReference type="AlphaFoldDB" id="A0A7C1GRS9"/>